<accession>A0A558HAW6</accession>
<dbReference type="AlphaFoldDB" id="A0A558HAW6"/>
<organism evidence="1 2">
    <name type="scientific">Paenarthrobacter nitroguajacolicus</name>
    <name type="common">Arthrobacter nitroguajacolicus</name>
    <dbReference type="NCBI Taxonomy" id="211146"/>
    <lineage>
        <taxon>Bacteria</taxon>
        <taxon>Bacillati</taxon>
        <taxon>Actinomycetota</taxon>
        <taxon>Actinomycetes</taxon>
        <taxon>Micrococcales</taxon>
        <taxon>Micrococcaceae</taxon>
        <taxon>Paenarthrobacter</taxon>
    </lineage>
</organism>
<gene>
    <name evidence="1" type="ORF">FQP90_02495</name>
</gene>
<name>A0A558HAW6_PAENT</name>
<comment type="caution">
    <text evidence="1">The sequence shown here is derived from an EMBL/GenBank/DDBJ whole genome shotgun (WGS) entry which is preliminary data.</text>
</comment>
<dbReference type="OrthoDB" id="4946949at2"/>
<dbReference type="EMBL" id="VNFK01000002">
    <property type="protein sequence ID" value="TVU66262.1"/>
    <property type="molecule type" value="Genomic_DNA"/>
</dbReference>
<proteinExistence type="predicted"/>
<reference evidence="1 2" key="1">
    <citation type="submission" date="2019-07" db="EMBL/GenBank/DDBJ databases">
        <title>Diversity of Bacteria from Kongsfjorden, Arctic.</title>
        <authorList>
            <person name="Yu Y."/>
        </authorList>
    </citation>
    <scope>NUCLEOTIDE SEQUENCE [LARGE SCALE GENOMIC DNA]</scope>
    <source>
        <strain evidence="1 2">SM1928</strain>
    </source>
</reference>
<evidence type="ECO:0000313" key="1">
    <source>
        <dbReference type="EMBL" id="TVU66262.1"/>
    </source>
</evidence>
<dbReference type="Proteomes" id="UP000316500">
    <property type="component" value="Unassembled WGS sequence"/>
</dbReference>
<protein>
    <submittedName>
        <fullName evidence="1">Uncharacterized protein</fullName>
    </submittedName>
</protein>
<evidence type="ECO:0000313" key="2">
    <source>
        <dbReference type="Proteomes" id="UP000316500"/>
    </source>
</evidence>
<sequence length="143" mass="15813">MGTAMTLNETIARIRAAHLMVRDVKEWDGLSAGLLQAYDTNDEDLIEQLQPPFLQSWRTVTRYVLRDTFDQAGISVTDPSDPWGIAILTSGGRSVEPMLCIASPEGLQKTDSAGLDGRRLLTFSETMTHYSDCLAPFFAKQST</sequence>